<dbReference type="Proteomes" id="UP001273166">
    <property type="component" value="Unassembled WGS sequence"/>
</dbReference>
<keyword evidence="3" id="KW-0808">Transferase</keyword>
<reference evidence="5" key="1">
    <citation type="journal article" date="2023" name="Mol. Phylogenet. Evol.">
        <title>Genome-scale phylogeny and comparative genomics of the fungal order Sordariales.</title>
        <authorList>
            <person name="Hensen N."/>
            <person name="Bonometti L."/>
            <person name="Westerberg I."/>
            <person name="Brannstrom I.O."/>
            <person name="Guillou S."/>
            <person name="Cros-Aarteil S."/>
            <person name="Calhoun S."/>
            <person name="Haridas S."/>
            <person name="Kuo A."/>
            <person name="Mondo S."/>
            <person name="Pangilinan J."/>
            <person name="Riley R."/>
            <person name="LaButti K."/>
            <person name="Andreopoulos B."/>
            <person name="Lipzen A."/>
            <person name="Chen C."/>
            <person name="Yan M."/>
            <person name="Daum C."/>
            <person name="Ng V."/>
            <person name="Clum A."/>
            <person name="Steindorff A."/>
            <person name="Ohm R.A."/>
            <person name="Martin F."/>
            <person name="Silar P."/>
            <person name="Natvig D.O."/>
            <person name="Lalanne C."/>
            <person name="Gautier V."/>
            <person name="Ament-Velasquez S.L."/>
            <person name="Kruys A."/>
            <person name="Hutchinson M.I."/>
            <person name="Powell A.J."/>
            <person name="Barry K."/>
            <person name="Miller A.N."/>
            <person name="Grigoriev I.V."/>
            <person name="Debuchy R."/>
            <person name="Gladieux P."/>
            <person name="Hiltunen Thoren M."/>
            <person name="Johannesson H."/>
        </authorList>
    </citation>
    <scope>NUCLEOTIDE SEQUENCE</scope>
    <source>
        <strain evidence="5">CBS 333.67</strain>
    </source>
</reference>
<evidence type="ECO:0000259" key="4">
    <source>
        <dbReference type="Pfam" id="PF08241"/>
    </source>
</evidence>
<evidence type="ECO:0000256" key="3">
    <source>
        <dbReference type="ARBA" id="ARBA00022679"/>
    </source>
</evidence>
<evidence type="ECO:0000256" key="1">
    <source>
        <dbReference type="ARBA" id="ARBA00008361"/>
    </source>
</evidence>
<dbReference type="SUPFAM" id="SSF53335">
    <property type="entry name" value="S-adenosyl-L-methionine-dependent methyltransferases"/>
    <property type="match status" value="1"/>
</dbReference>
<protein>
    <submittedName>
        <fullName evidence="5">S-adenosyl-L-methionine-dependent methyltransferase</fullName>
    </submittedName>
</protein>
<dbReference type="GO" id="GO:0008757">
    <property type="term" value="F:S-adenosylmethionine-dependent methyltransferase activity"/>
    <property type="evidence" value="ECO:0007669"/>
    <property type="project" value="InterPro"/>
</dbReference>
<organism evidence="5 6">
    <name type="scientific">Chaetomium strumarium</name>
    <dbReference type="NCBI Taxonomy" id="1170767"/>
    <lineage>
        <taxon>Eukaryota</taxon>
        <taxon>Fungi</taxon>
        <taxon>Dikarya</taxon>
        <taxon>Ascomycota</taxon>
        <taxon>Pezizomycotina</taxon>
        <taxon>Sordariomycetes</taxon>
        <taxon>Sordariomycetidae</taxon>
        <taxon>Sordariales</taxon>
        <taxon>Chaetomiaceae</taxon>
        <taxon>Chaetomium</taxon>
    </lineage>
</organism>
<dbReference type="Gene3D" id="3.40.50.150">
    <property type="entry name" value="Vaccinia Virus protein VP39"/>
    <property type="match status" value="1"/>
</dbReference>
<comment type="caution">
    <text evidence="5">The sequence shown here is derived from an EMBL/GenBank/DDBJ whole genome shotgun (WGS) entry which is preliminary data.</text>
</comment>
<name>A0AAJ0M537_9PEZI</name>
<evidence type="ECO:0000313" key="6">
    <source>
        <dbReference type="Proteomes" id="UP001273166"/>
    </source>
</evidence>
<dbReference type="RefSeq" id="XP_062725112.1">
    <property type="nucleotide sequence ID" value="XM_062864390.1"/>
</dbReference>
<gene>
    <name evidence="5" type="ORF">B0T15DRAFT_387553</name>
</gene>
<proteinExistence type="inferred from homology"/>
<comment type="similarity">
    <text evidence="1">Belongs to the methyltransferase superfamily.</text>
</comment>
<dbReference type="EMBL" id="JAUDZG010000001">
    <property type="protein sequence ID" value="KAK3309332.1"/>
    <property type="molecule type" value="Genomic_DNA"/>
</dbReference>
<evidence type="ECO:0000256" key="2">
    <source>
        <dbReference type="ARBA" id="ARBA00022603"/>
    </source>
</evidence>
<keyword evidence="2 5" id="KW-0489">Methyltransferase</keyword>
<dbReference type="GO" id="GO:0032259">
    <property type="term" value="P:methylation"/>
    <property type="evidence" value="ECO:0007669"/>
    <property type="project" value="UniProtKB-KW"/>
</dbReference>
<dbReference type="AlphaFoldDB" id="A0AAJ0M537"/>
<dbReference type="InterPro" id="IPR029063">
    <property type="entry name" value="SAM-dependent_MTases_sf"/>
</dbReference>
<dbReference type="Pfam" id="PF08241">
    <property type="entry name" value="Methyltransf_11"/>
    <property type="match status" value="1"/>
</dbReference>
<feature type="domain" description="Methyltransferase type 11" evidence="4">
    <location>
        <begin position="48"/>
        <end position="149"/>
    </location>
</feature>
<dbReference type="GeneID" id="87883219"/>
<sequence>MPADYDKQSYWHGRFTSETAFEWYTSSATFLHILNPLLDELPRDAGILHLGSGTSDLHNRLRERGFVNVTNIDYEPLAVQRGQQLERSRFGDVRTGYLVADATQLDLDDIYQIAVDKGTADAIACGGSEAVDAMAKGIRRCLGPDGVWVCLSYSASRFDSQAVQSLFHVQVLGRVPTPKSKPTDPDIFHFCYLLRPKQGVA</sequence>
<keyword evidence="6" id="KW-1185">Reference proteome</keyword>
<evidence type="ECO:0000313" key="5">
    <source>
        <dbReference type="EMBL" id="KAK3309332.1"/>
    </source>
</evidence>
<dbReference type="InterPro" id="IPR013216">
    <property type="entry name" value="Methyltransf_11"/>
</dbReference>
<dbReference type="InterPro" id="IPR051419">
    <property type="entry name" value="Lys/N-term_MeTrsfase_sf"/>
</dbReference>
<dbReference type="CDD" id="cd02440">
    <property type="entry name" value="AdoMet_MTases"/>
    <property type="match status" value="1"/>
</dbReference>
<dbReference type="PANTHER" id="PTHR12176">
    <property type="entry name" value="SAM-DEPENDENT METHYLTRANSFERASE SUPERFAMILY PROTEIN"/>
    <property type="match status" value="1"/>
</dbReference>
<reference evidence="5" key="2">
    <citation type="submission" date="2023-06" db="EMBL/GenBank/DDBJ databases">
        <authorList>
            <consortium name="Lawrence Berkeley National Laboratory"/>
            <person name="Mondo S.J."/>
            <person name="Hensen N."/>
            <person name="Bonometti L."/>
            <person name="Westerberg I."/>
            <person name="Brannstrom I.O."/>
            <person name="Guillou S."/>
            <person name="Cros-Aarteil S."/>
            <person name="Calhoun S."/>
            <person name="Haridas S."/>
            <person name="Kuo A."/>
            <person name="Pangilinan J."/>
            <person name="Riley R."/>
            <person name="Labutti K."/>
            <person name="Andreopoulos B."/>
            <person name="Lipzen A."/>
            <person name="Chen C."/>
            <person name="Yanf M."/>
            <person name="Daum C."/>
            <person name="Ng V."/>
            <person name="Clum A."/>
            <person name="Steindorff A."/>
            <person name="Ohm R."/>
            <person name="Martin F."/>
            <person name="Silar P."/>
            <person name="Natvig D."/>
            <person name="Lalanne C."/>
            <person name="Gautier V."/>
            <person name="Ament-Velasquez S.L."/>
            <person name="Kruys A."/>
            <person name="Hutchinson M.I."/>
            <person name="Powell A.J."/>
            <person name="Barry K."/>
            <person name="Miller A.N."/>
            <person name="Grigoriev I.V."/>
            <person name="Debuchy R."/>
            <person name="Gladieux P."/>
            <person name="Thoren M.H."/>
            <person name="Johannesson H."/>
        </authorList>
    </citation>
    <scope>NUCLEOTIDE SEQUENCE</scope>
    <source>
        <strain evidence="5">CBS 333.67</strain>
    </source>
</reference>
<accession>A0AAJ0M537</accession>